<dbReference type="RefSeq" id="WP_205106215.1">
    <property type="nucleotide sequence ID" value="NZ_BAAAHT010000001.1"/>
</dbReference>
<accession>A0ABS2L125</accession>
<dbReference type="Gene3D" id="1.25.40.290">
    <property type="entry name" value="ARM repeat domains"/>
    <property type="match status" value="1"/>
</dbReference>
<dbReference type="Proteomes" id="UP000776164">
    <property type="component" value="Unassembled WGS sequence"/>
</dbReference>
<proteinExistence type="predicted"/>
<evidence type="ECO:0000256" key="1">
    <source>
        <dbReference type="SAM" id="MobiDB-lite"/>
    </source>
</evidence>
<protein>
    <submittedName>
        <fullName evidence="2">3-methyladenine DNA glycosylase AlkC</fullName>
    </submittedName>
</protein>
<organism evidence="2 3">
    <name type="scientific">Subtercola frigoramans</name>
    <dbReference type="NCBI Taxonomy" id="120298"/>
    <lineage>
        <taxon>Bacteria</taxon>
        <taxon>Bacillati</taxon>
        <taxon>Actinomycetota</taxon>
        <taxon>Actinomycetes</taxon>
        <taxon>Micrococcales</taxon>
        <taxon>Microbacteriaceae</taxon>
        <taxon>Subtercola</taxon>
    </lineage>
</organism>
<dbReference type="InterPro" id="IPR014825">
    <property type="entry name" value="DNA_alkylation"/>
</dbReference>
<dbReference type="Pfam" id="PF08713">
    <property type="entry name" value="DNA_alkylation"/>
    <property type="match status" value="1"/>
</dbReference>
<comment type="caution">
    <text evidence="2">The sequence shown here is derived from an EMBL/GenBank/DDBJ whole genome shotgun (WGS) entry which is preliminary data.</text>
</comment>
<name>A0ABS2L125_9MICO</name>
<keyword evidence="3" id="KW-1185">Reference proteome</keyword>
<sequence length="397" mass="42760">MPTADELLGPGVLTSLIDVLESVRPGHPFSALRACAGSLPALSLRERSDLLKDAILVDLPGTAAELDGVIHTALKSPRFTGWMIWPVSEAVSTRALEAGRRVEARSGVEEGAGSTTGANTSFDEDPGSAFDAALALLAELTPRLTAEFAIRPLLRADLPRALPHVQAWTAHPDEHVRRLASEGTRAFLPWATRVPGLLERPESTVPIIHALYRDESEYVRRSVANHLNDLSRQNPDLAASIAAEWMLAADANTARLVKHGLRSLVKKGHPATLALFGFDPGHGVSVSGPALGAYTVAVGDELPFSVRLQNPTAKPARLVIDYVVHHRKANGTQTAKVFKLTTMVLQPGASVELSRRHSFKRITTRVYHPGVHSIEVQLNGKASGRVDFELAPERAGK</sequence>
<feature type="region of interest" description="Disordered" evidence="1">
    <location>
        <begin position="105"/>
        <end position="124"/>
    </location>
</feature>
<dbReference type="InterPro" id="IPR016024">
    <property type="entry name" value="ARM-type_fold"/>
</dbReference>
<evidence type="ECO:0000313" key="2">
    <source>
        <dbReference type="EMBL" id="MBM7470465.1"/>
    </source>
</evidence>
<dbReference type="SUPFAM" id="SSF48371">
    <property type="entry name" value="ARM repeat"/>
    <property type="match status" value="1"/>
</dbReference>
<evidence type="ECO:0000313" key="3">
    <source>
        <dbReference type="Proteomes" id="UP000776164"/>
    </source>
</evidence>
<reference evidence="2 3" key="1">
    <citation type="submission" date="2021-01" db="EMBL/GenBank/DDBJ databases">
        <title>Sequencing the genomes of 1000 actinobacteria strains.</title>
        <authorList>
            <person name="Klenk H.-P."/>
        </authorList>
    </citation>
    <scope>NUCLEOTIDE SEQUENCE [LARGE SCALE GENOMIC DNA]</scope>
    <source>
        <strain evidence="2 3">DSM 13057</strain>
    </source>
</reference>
<gene>
    <name evidence="2" type="ORF">JOE66_000099</name>
</gene>
<dbReference type="EMBL" id="JAFBBU010000001">
    <property type="protein sequence ID" value="MBM7470465.1"/>
    <property type="molecule type" value="Genomic_DNA"/>
</dbReference>